<proteinExistence type="predicted"/>
<dbReference type="Proteomes" id="UP001321486">
    <property type="component" value="Chromosome"/>
</dbReference>
<name>A0ABN6Y124_9MICO</name>
<organism evidence="1 2">
    <name type="scientific">Frondihabitans sucicola</name>
    <dbReference type="NCBI Taxonomy" id="1268041"/>
    <lineage>
        <taxon>Bacteria</taxon>
        <taxon>Bacillati</taxon>
        <taxon>Actinomycetota</taxon>
        <taxon>Actinomycetes</taxon>
        <taxon>Micrococcales</taxon>
        <taxon>Microbacteriaceae</taxon>
        <taxon>Frondihabitans</taxon>
    </lineage>
</organism>
<protein>
    <submittedName>
        <fullName evidence="1">Uncharacterized protein</fullName>
    </submittedName>
</protein>
<evidence type="ECO:0000313" key="2">
    <source>
        <dbReference type="Proteomes" id="UP001321486"/>
    </source>
</evidence>
<accession>A0ABN6Y124</accession>
<dbReference type="EMBL" id="AP027732">
    <property type="protein sequence ID" value="BDZ50736.1"/>
    <property type="molecule type" value="Genomic_DNA"/>
</dbReference>
<gene>
    <name evidence="1" type="ORF">GCM10025867_29770</name>
</gene>
<sequence length="194" mass="20616">MPAGRARRSVSREAADADRPDLAFVAESGHDGELVVDVDDLIADGLDAEWGVEPAEIDDRDAFRPQGAQIVLHAGAELLRSLGGRERNGAVGIRIGAHLAHDHGVGHVGQSFAKDAVDETVAVELGCVEVVHAELDGSTDQRERCRAVVTKTFELHGAEADALDGVAGEEPGRRRWGHCDCSLCQNGKAEDPPF</sequence>
<reference evidence="2" key="1">
    <citation type="journal article" date="2019" name="Int. J. Syst. Evol. Microbiol.">
        <title>The Global Catalogue of Microorganisms (GCM) 10K type strain sequencing project: providing services to taxonomists for standard genome sequencing and annotation.</title>
        <authorList>
            <consortium name="The Broad Institute Genomics Platform"/>
            <consortium name="The Broad Institute Genome Sequencing Center for Infectious Disease"/>
            <person name="Wu L."/>
            <person name="Ma J."/>
        </authorList>
    </citation>
    <scope>NUCLEOTIDE SEQUENCE [LARGE SCALE GENOMIC DNA]</scope>
    <source>
        <strain evidence="2">NBRC 108728</strain>
    </source>
</reference>
<evidence type="ECO:0000313" key="1">
    <source>
        <dbReference type="EMBL" id="BDZ50736.1"/>
    </source>
</evidence>
<keyword evidence="2" id="KW-1185">Reference proteome</keyword>